<dbReference type="OrthoDB" id="3853857at2759"/>
<dbReference type="GO" id="GO:0016301">
    <property type="term" value="F:kinase activity"/>
    <property type="evidence" value="ECO:0007669"/>
    <property type="project" value="InterPro"/>
</dbReference>
<keyword evidence="3" id="KW-1185">Reference proteome</keyword>
<feature type="domain" description="DAGKc" evidence="1">
    <location>
        <begin position="64"/>
        <end position="146"/>
    </location>
</feature>
<dbReference type="InterPro" id="IPR017438">
    <property type="entry name" value="ATP-NAD_kinase_N"/>
</dbReference>
<dbReference type="Pfam" id="PF00781">
    <property type="entry name" value="DAGK_cat"/>
    <property type="match status" value="1"/>
</dbReference>
<dbReference type="VEuPathDB" id="FungiDB:HGUI_02759"/>
<organism evidence="2 3">
    <name type="scientific">Hanseniaspora guilliermondii</name>
    <dbReference type="NCBI Taxonomy" id="56406"/>
    <lineage>
        <taxon>Eukaryota</taxon>
        <taxon>Fungi</taxon>
        <taxon>Dikarya</taxon>
        <taxon>Ascomycota</taxon>
        <taxon>Saccharomycotina</taxon>
        <taxon>Saccharomycetes</taxon>
        <taxon>Saccharomycodales</taxon>
        <taxon>Saccharomycodaceae</taxon>
        <taxon>Hanseniaspora</taxon>
    </lineage>
</organism>
<dbReference type="InterPro" id="IPR016064">
    <property type="entry name" value="NAD/diacylglycerol_kinase_sf"/>
</dbReference>
<dbReference type="InterPro" id="IPR001206">
    <property type="entry name" value="Diacylglycerol_kinase_cat_dom"/>
</dbReference>
<evidence type="ECO:0000313" key="2">
    <source>
        <dbReference type="EMBL" id="SGZ40559.1"/>
    </source>
</evidence>
<gene>
    <name evidence="2" type="ORF">HGUI_02759</name>
</gene>
<name>A0A1L0D0B0_9ASCO</name>
<protein>
    <recommendedName>
        <fullName evidence="1">DAGKc domain-containing protein</fullName>
    </recommendedName>
</protein>
<evidence type="ECO:0000313" key="3">
    <source>
        <dbReference type="Proteomes" id="UP000183365"/>
    </source>
</evidence>
<accession>A0A1L0D0B0</accession>
<dbReference type="Gene3D" id="3.40.50.10330">
    <property type="entry name" value="Probable inorganic polyphosphate/atp-NAD kinase, domain 1"/>
    <property type="match status" value="1"/>
</dbReference>
<dbReference type="Proteomes" id="UP000183365">
    <property type="component" value="Unassembled WGS sequence"/>
</dbReference>
<dbReference type="SUPFAM" id="SSF111331">
    <property type="entry name" value="NAD kinase/diacylglycerol kinase-like"/>
    <property type="match status" value="1"/>
</dbReference>
<dbReference type="AlphaFoldDB" id="A0A1L0D0B0"/>
<sequence length="398" mass="45626">MSNKITFNGVEFYQDESDIKWKNSTLPNSIGNHYDDYDKILVVNSTKAGKQTDEHAMLKDHYSKLYFKFLNLCNEKCKLITIEHSGDIQQIAHTQLLSNGGKKFLVVILSGDTSIKELIEGADTLDILLDILHVPFGTANALFWDLFQVDKNTDIKSENYVSFNDILQRQFLQFVKGTELKGKDIPLYTIRSTKTSERVLAICFLLITTGFHATLLKVASEPAYATLGDERFLKASNDLAGDKYHYNNYIEIINKSNHDDVIFAKQESSYFGIFNQGRLERGYDISPMSDFTHRYILSIKEEEGKKQEFFNKILKGYDPDTNALIKMYNDDPLVVYKEVDTNVDLLMRIYPNTKENICFEKNVCIDGHLVPEDDILKDGYLELSIEKIGNNNIKFFGI</sequence>
<reference evidence="3" key="1">
    <citation type="submission" date="2016-11" db="EMBL/GenBank/DDBJ databases">
        <authorList>
            <person name="Guldener U."/>
        </authorList>
    </citation>
    <scope>NUCLEOTIDE SEQUENCE [LARGE SCALE GENOMIC DNA]</scope>
</reference>
<evidence type="ECO:0000259" key="1">
    <source>
        <dbReference type="Pfam" id="PF00781"/>
    </source>
</evidence>
<proteinExistence type="predicted"/>
<dbReference type="EMBL" id="FQNF01000054">
    <property type="protein sequence ID" value="SGZ40559.1"/>
    <property type="molecule type" value="Genomic_DNA"/>
</dbReference>